<keyword evidence="2" id="KW-1185">Reference proteome</keyword>
<evidence type="ECO:0000313" key="2">
    <source>
        <dbReference type="Proteomes" id="UP000004277"/>
    </source>
</evidence>
<evidence type="ECO:0000313" key="1">
    <source>
        <dbReference type="EMBL" id="TMS57067.1"/>
    </source>
</evidence>
<dbReference type="Proteomes" id="UP000004277">
    <property type="component" value="Unassembled WGS sequence"/>
</dbReference>
<sequence>MQISLKTRLALFSSLIAIALTILASLGSQFLAFRDLQALLEQQQSSQVKLVAEQLDTKFEDRSEMLRRVVAELQGKFPSSPSHANAILHSLPLPLAFDNLFFIDPKGNVDYSTAPLGAQRLNVSDRAYFQEALRTRDVVISDPVYSRSSHTPMVYMVAPVIAADGRVVGMLGGALNLLKPNFLGRIAHHRIGVTGYYCLVSSGPRALYVMHRDTAQLGKAAHLTGENCGEQMQPSRYEFLAPNAALVSRYILQSTGWELVAVVPANEAYAPLRAMHTRMKTIAIVVAAIAGVAAWLATWYLLAPLSRLRDVVQRSHEDDAAYESLVLQRNDEIGEVGREFASLMSQLNLQNDALRRSEAELRAGELRMRNIADHLPSLVAYLDRNERYVFNNHAYEREFGRPAAELRGMHIRDLLGEEAYQRLQPYLRRAFAGEEISFETSELVQGGGMLWTEALYQPEWNADHTEVVGIHILVRDITAEKAEVERLDALTQLDHLTGIANRKGFDRRLAVAVDDANLARIPFALLYLDLDHFKTVNDTYGHACGDALLQTFSMQILGCIRKTDTVARLGGDEFAIVIDGINHPEQVTRVARDILEATRMPFVFGTQIIPMGVSIGIALSQPEHNTVDDIKARADAALYRAKQNGRHQFAVDGDASTAA</sequence>
<gene>
    <name evidence="1" type="ORF">MW7_013980</name>
</gene>
<comment type="caution">
    <text evidence="1">The sequence shown here is derived from an EMBL/GenBank/DDBJ whole genome shotgun (WGS) entry which is preliminary data.</text>
</comment>
<name>A0ACD3SLM2_9BURK</name>
<dbReference type="EMBL" id="AKCV02000025">
    <property type="protein sequence ID" value="TMS57067.1"/>
    <property type="molecule type" value="Genomic_DNA"/>
</dbReference>
<accession>A0ACD3SLM2</accession>
<protein>
    <submittedName>
        <fullName evidence="1">Diguanylate cyclase</fullName>
    </submittedName>
</protein>
<proteinExistence type="predicted"/>
<organism evidence="1 2">
    <name type="scientific">Imbroritus primus</name>
    <dbReference type="NCBI Taxonomy" id="3058603"/>
    <lineage>
        <taxon>Bacteria</taxon>
        <taxon>Pseudomonadati</taxon>
        <taxon>Pseudomonadota</taxon>
        <taxon>Betaproteobacteria</taxon>
        <taxon>Burkholderiales</taxon>
        <taxon>Burkholderiaceae</taxon>
        <taxon>Imbroritus</taxon>
    </lineage>
</organism>
<reference evidence="1" key="1">
    <citation type="submission" date="2019-05" db="EMBL/GenBank/DDBJ databases">
        <title>Revised genome assembly of Burkholderiaceae (previously Ralstonia) sp. PBA.</title>
        <authorList>
            <person name="Gan H.M."/>
        </authorList>
    </citation>
    <scope>NUCLEOTIDE SEQUENCE</scope>
    <source>
        <strain evidence="1">PBA</strain>
    </source>
</reference>